<protein>
    <submittedName>
        <fullName evidence="1">Uncharacterized protein</fullName>
    </submittedName>
</protein>
<evidence type="ECO:0000313" key="1">
    <source>
        <dbReference type="EMBL" id="KAG0569504.1"/>
    </source>
</evidence>
<reference evidence="1 2" key="1">
    <citation type="submission" date="2020-06" db="EMBL/GenBank/DDBJ databases">
        <title>WGS assembly of Ceratodon purpureus strain R40.</title>
        <authorList>
            <person name="Carey S.B."/>
            <person name="Jenkins J."/>
            <person name="Shu S."/>
            <person name="Lovell J.T."/>
            <person name="Sreedasyam A."/>
            <person name="Maumus F."/>
            <person name="Tiley G.P."/>
            <person name="Fernandez-Pozo N."/>
            <person name="Barry K."/>
            <person name="Chen C."/>
            <person name="Wang M."/>
            <person name="Lipzen A."/>
            <person name="Daum C."/>
            <person name="Saski C.A."/>
            <person name="Payton A.C."/>
            <person name="Mcbreen J.C."/>
            <person name="Conrad R.E."/>
            <person name="Kollar L.M."/>
            <person name="Olsson S."/>
            <person name="Huttunen S."/>
            <person name="Landis J.B."/>
            <person name="Wickett N.J."/>
            <person name="Johnson M.G."/>
            <person name="Rensing S.A."/>
            <person name="Grimwood J."/>
            <person name="Schmutz J."/>
            <person name="Mcdaniel S.F."/>
        </authorList>
    </citation>
    <scope>NUCLEOTIDE SEQUENCE [LARGE SCALE GENOMIC DNA]</scope>
    <source>
        <strain evidence="1 2">R40</strain>
    </source>
</reference>
<name>A0A8T0HGQ0_CERPU</name>
<comment type="caution">
    <text evidence="1">The sequence shown here is derived from an EMBL/GenBank/DDBJ whole genome shotgun (WGS) entry which is preliminary data.</text>
</comment>
<accession>A0A8T0HGQ0</accession>
<sequence length="62" mass="7329">MQEIIYVRPGARNAFRYWGAHYFVEFDLYWVISYNSSLATHMGLCKSTCYLKIFGLLVMQQP</sequence>
<keyword evidence="2" id="KW-1185">Reference proteome</keyword>
<proteinExistence type="predicted"/>
<dbReference type="AlphaFoldDB" id="A0A8T0HGQ0"/>
<dbReference type="EMBL" id="CM026427">
    <property type="protein sequence ID" value="KAG0569504.1"/>
    <property type="molecule type" value="Genomic_DNA"/>
</dbReference>
<gene>
    <name evidence="1" type="ORF">KC19_6G095500</name>
</gene>
<dbReference type="Proteomes" id="UP000822688">
    <property type="component" value="Chromosome 6"/>
</dbReference>
<evidence type="ECO:0000313" key="2">
    <source>
        <dbReference type="Proteomes" id="UP000822688"/>
    </source>
</evidence>
<organism evidence="1 2">
    <name type="scientific">Ceratodon purpureus</name>
    <name type="common">Fire moss</name>
    <name type="synonym">Dicranum purpureum</name>
    <dbReference type="NCBI Taxonomy" id="3225"/>
    <lineage>
        <taxon>Eukaryota</taxon>
        <taxon>Viridiplantae</taxon>
        <taxon>Streptophyta</taxon>
        <taxon>Embryophyta</taxon>
        <taxon>Bryophyta</taxon>
        <taxon>Bryophytina</taxon>
        <taxon>Bryopsida</taxon>
        <taxon>Dicranidae</taxon>
        <taxon>Pseudoditrichales</taxon>
        <taxon>Ditrichaceae</taxon>
        <taxon>Ceratodon</taxon>
    </lineage>
</organism>